<protein>
    <submittedName>
        <fullName evidence="1">Uncharacterized protein</fullName>
    </submittedName>
</protein>
<dbReference type="Proteomes" id="UP000799755">
    <property type="component" value="Unassembled WGS sequence"/>
</dbReference>
<dbReference type="EMBL" id="MU003493">
    <property type="protein sequence ID" value="KAF2477211.1"/>
    <property type="molecule type" value="Genomic_DNA"/>
</dbReference>
<gene>
    <name evidence="1" type="ORF">BDR25DRAFT_321643</name>
</gene>
<sequence>MHHTKKILVTLMLLAASLELAVGAPKATAPATVSLRIPSEPPAGHLIIDANYQSYSIEFSYMADYAGNKSQPNKFSYQLLKNLEDISGALPIIRAGGTTSNRVTYYPNQTEGVILTYYHGTWEDQPDVVSIGPKWHESFQQFPSGTKYIYNLNFYDGEEGLKQTVLEASASWKALGESVYAFEIGNEVNGWAGTSCRPTNWTLQKPRFQGCAFTAPRDLTVSREAWNVANAVREGMATGGHLRSVADHDYMGANTAPLPTLKDNLLNHFHMTSLFRYHEALGNQSKALGVDYVIGETNSISKQGTANVSDVFGAALWSVDYILYSAGTNYGPLEALVSRMYFHMGTPYRYSAWQPITVNNTAPYAKPLYYGNIFISKVLAGGNKQVINLLNSTSLTAYRIYASSSSKYTLESVAIINSQEFNRTTLADKREYTAFKLLKLDRNYDWDTAKVRRLTAPGVDSKEEITFAGQYVDMAGRIVETERVERVSGSEVLVGAGEGVLVTL</sequence>
<comment type="caution">
    <text evidence="1">The sequence shown here is derived from an EMBL/GenBank/DDBJ whole genome shotgun (WGS) entry which is preliminary data.</text>
</comment>
<reference evidence="1" key="1">
    <citation type="journal article" date="2020" name="Stud. Mycol.">
        <title>101 Dothideomycetes genomes: a test case for predicting lifestyles and emergence of pathogens.</title>
        <authorList>
            <person name="Haridas S."/>
            <person name="Albert R."/>
            <person name="Binder M."/>
            <person name="Bloem J."/>
            <person name="Labutti K."/>
            <person name="Salamov A."/>
            <person name="Andreopoulos B."/>
            <person name="Baker S."/>
            <person name="Barry K."/>
            <person name="Bills G."/>
            <person name="Bluhm B."/>
            <person name="Cannon C."/>
            <person name="Castanera R."/>
            <person name="Culley D."/>
            <person name="Daum C."/>
            <person name="Ezra D."/>
            <person name="Gonzalez J."/>
            <person name="Henrissat B."/>
            <person name="Kuo A."/>
            <person name="Liang C."/>
            <person name="Lipzen A."/>
            <person name="Lutzoni F."/>
            <person name="Magnuson J."/>
            <person name="Mondo S."/>
            <person name="Nolan M."/>
            <person name="Ohm R."/>
            <person name="Pangilinan J."/>
            <person name="Park H.-J."/>
            <person name="Ramirez L."/>
            <person name="Alfaro M."/>
            <person name="Sun H."/>
            <person name="Tritt A."/>
            <person name="Yoshinaga Y."/>
            <person name="Zwiers L.-H."/>
            <person name="Turgeon B."/>
            <person name="Goodwin S."/>
            <person name="Spatafora J."/>
            <person name="Crous P."/>
            <person name="Grigoriev I."/>
        </authorList>
    </citation>
    <scope>NUCLEOTIDE SEQUENCE</scope>
    <source>
        <strain evidence="1">ATCC 200398</strain>
    </source>
</reference>
<name>A0ACB6RDE3_9PLEO</name>
<evidence type="ECO:0000313" key="2">
    <source>
        <dbReference type="Proteomes" id="UP000799755"/>
    </source>
</evidence>
<evidence type="ECO:0000313" key="1">
    <source>
        <dbReference type="EMBL" id="KAF2477211.1"/>
    </source>
</evidence>
<organism evidence="1 2">
    <name type="scientific">Lindgomyces ingoldianus</name>
    <dbReference type="NCBI Taxonomy" id="673940"/>
    <lineage>
        <taxon>Eukaryota</taxon>
        <taxon>Fungi</taxon>
        <taxon>Dikarya</taxon>
        <taxon>Ascomycota</taxon>
        <taxon>Pezizomycotina</taxon>
        <taxon>Dothideomycetes</taxon>
        <taxon>Pleosporomycetidae</taxon>
        <taxon>Pleosporales</taxon>
        <taxon>Lindgomycetaceae</taxon>
        <taxon>Lindgomyces</taxon>
    </lineage>
</organism>
<proteinExistence type="predicted"/>
<keyword evidence="2" id="KW-1185">Reference proteome</keyword>
<accession>A0ACB6RDE3</accession>